<dbReference type="InterPro" id="IPR001461">
    <property type="entry name" value="Aspartic_peptidase_A1"/>
</dbReference>
<sequence length="86" mass="9280">MGESAVDCNVLSSMPNVSFTIGGKSFDLTPEQYVLKVGEGDAAQCISGFTALDVPPPRGPLWILGDVFMGPYHTVFDYGIYEGWLC</sequence>
<evidence type="ECO:0000256" key="4">
    <source>
        <dbReference type="ARBA" id="ARBA00022801"/>
    </source>
</evidence>
<comment type="caution">
    <text evidence="9">The sequence shown here is derived from an EMBL/GenBank/DDBJ whole genome shotgun (WGS) entry which is preliminary data.</text>
</comment>
<dbReference type="InterPro" id="IPR033121">
    <property type="entry name" value="PEPTIDASE_A1"/>
</dbReference>
<dbReference type="PROSITE" id="PS51767">
    <property type="entry name" value="PEPTIDASE_A1"/>
    <property type="match status" value="1"/>
</dbReference>
<dbReference type="Pfam" id="PF00026">
    <property type="entry name" value="Asp"/>
    <property type="match status" value="1"/>
</dbReference>
<dbReference type="GO" id="GO:0004190">
    <property type="term" value="F:aspartic-type endopeptidase activity"/>
    <property type="evidence" value="ECO:0007669"/>
    <property type="project" value="UniProtKB-KW"/>
</dbReference>
<dbReference type="PANTHER" id="PTHR47966:SF76">
    <property type="entry name" value="ASPARTIC PROTEINASE A1"/>
    <property type="match status" value="1"/>
</dbReference>
<keyword evidence="6" id="KW-1015">Disulfide bond</keyword>
<keyword evidence="4" id="KW-0378">Hydrolase</keyword>
<keyword evidence="3" id="KW-0064">Aspartyl protease</keyword>
<dbReference type="Gene3D" id="2.40.70.10">
    <property type="entry name" value="Acid Proteases"/>
    <property type="match status" value="1"/>
</dbReference>
<evidence type="ECO:0000259" key="8">
    <source>
        <dbReference type="PROSITE" id="PS51767"/>
    </source>
</evidence>
<evidence type="ECO:0000256" key="3">
    <source>
        <dbReference type="ARBA" id="ARBA00022750"/>
    </source>
</evidence>
<protein>
    <submittedName>
        <fullName evidence="9">Phytepsin</fullName>
    </submittedName>
</protein>
<feature type="domain" description="Peptidase A1" evidence="8">
    <location>
        <begin position="1"/>
        <end position="86"/>
    </location>
</feature>
<dbReference type="AlphaFoldDB" id="A0AAW2KKD9"/>
<dbReference type="FunFam" id="2.40.70.10:FF:000044">
    <property type="entry name" value="Lysosomal aspartic protease"/>
    <property type="match status" value="1"/>
</dbReference>
<dbReference type="InterPro" id="IPR021109">
    <property type="entry name" value="Peptidase_aspartic_dom_sf"/>
</dbReference>
<evidence type="ECO:0000256" key="1">
    <source>
        <dbReference type="ARBA" id="ARBA00007447"/>
    </source>
</evidence>
<evidence type="ECO:0000256" key="6">
    <source>
        <dbReference type="ARBA" id="ARBA00023157"/>
    </source>
</evidence>
<comment type="similarity">
    <text evidence="1">Belongs to the peptidase A1 family.</text>
</comment>
<keyword evidence="7" id="KW-0325">Glycoprotein</keyword>
<reference evidence="9" key="1">
    <citation type="submission" date="2020-06" db="EMBL/GenBank/DDBJ databases">
        <authorList>
            <person name="Li T."/>
            <person name="Hu X."/>
            <person name="Zhang T."/>
            <person name="Song X."/>
            <person name="Zhang H."/>
            <person name="Dai N."/>
            <person name="Sheng W."/>
            <person name="Hou X."/>
            <person name="Wei L."/>
        </authorList>
    </citation>
    <scope>NUCLEOTIDE SEQUENCE</scope>
    <source>
        <strain evidence="9">G02</strain>
        <tissue evidence="9">Leaf</tissue>
    </source>
</reference>
<gene>
    <name evidence="9" type="ORF">Sradi_6105500</name>
</gene>
<accession>A0AAW2KKD9</accession>
<keyword evidence="2" id="KW-0645">Protease</keyword>
<evidence type="ECO:0000256" key="2">
    <source>
        <dbReference type="ARBA" id="ARBA00022670"/>
    </source>
</evidence>
<dbReference type="SUPFAM" id="SSF50630">
    <property type="entry name" value="Acid proteases"/>
    <property type="match status" value="1"/>
</dbReference>
<dbReference type="PANTHER" id="PTHR47966">
    <property type="entry name" value="BETA-SITE APP-CLEAVING ENZYME, ISOFORM A-RELATED"/>
    <property type="match status" value="1"/>
</dbReference>
<evidence type="ECO:0000313" key="9">
    <source>
        <dbReference type="EMBL" id="KAL0306882.1"/>
    </source>
</evidence>
<organism evidence="9">
    <name type="scientific">Sesamum radiatum</name>
    <name type="common">Black benniseed</name>
    <dbReference type="NCBI Taxonomy" id="300843"/>
    <lineage>
        <taxon>Eukaryota</taxon>
        <taxon>Viridiplantae</taxon>
        <taxon>Streptophyta</taxon>
        <taxon>Embryophyta</taxon>
        <taxon>Tracheophyta</taxon>
        <taxon>Spermatophyta</taxon>
        <taxon>Magnoliopsida</taxon>
        <taxon>eudicotyledons</taxon>
        <taxon>Gunneridae</taxon>
        <taxon>Pentapetalae</taxon>
        <taxon>asterids</taxon>
        <taxon>lamiids</taxon>
        <taxon>Lamiales</taxon>
        <taxon>Pedaliaceae</taxon>
        <taxon>Sesamum</taxon>
    </lineage>
</organism>
<name>A0AAW2KKD9_SESRA</name>
<evidence type="ECO:0000256" key="7">
    <source>
        <dbReference type="ARBA" id="ARBA00023180"/>
    </source>
</evidence>
<dbReference type="EMBL" id="JACGWJ010000028">
    <property type="protein sequence ID" value="KAL0306882.1"/>
    <property type="molecule type" value="Genomic_DNA"/>
</dbReference>
<evidence type="ECO:0000256" key="5">
    <source>
        <dbReference type="ARBA" id="ARBA00023145"/>
    </source>
</evidence>
<proteinExistence type="inferred from homology"/>
<keyword evidence="5" id="KW-0865">Zymogen</keyword>
<reference evidence="9" key="2">
    <citation type="journal article" date="2024" name="Plant">
        <title>Genomic evolution and insights into agronomic trait innovations of Sesamum species.</title>
        <authorList>
            <person name="Miao H."/>
            <person name="Wang L."/>
            <person name="Qu L."/>
            <person name="Liu H."/>
            <person name="Sun Y."/>
            <person name="Le M."/>
            <person name="Wang Q."/>
            <person name="Wei S."/>
            <person name="Zheng Y."/>
            <person name="Lin W."/>
            <person name="Duan Y."/>
            <person name="Cao H."/>
            <person name="Xiong S."/>
            <person name="Wang X."/>
            <person name="Wei L."/>
            <person name="Li C."/>
            <person name="Ma Q."/>
            <person name="Ju M."/>
            <person name="Zhao R."/>
            <person name="Li G."/>
            <person name="Mu C."/>
            <person name="Tian Q."/>
            <person name="Mei H."/>
            <person name="Zhang T."/>
            <person name="Gao T."/>
            <person name="Zhang H."/>
        </authorList>
    </citation>
    <scope>NUCLEOTIDE SEQUENCE</scope>
    <source>
        <strain evidence="9">G02</strain>
    </source>
</reference>
<dbReference type="GO" id="GO:0006508">
    <property type="term" value="P:proteolysis"/>
    <property type="evidence" value="ECO:0007669"/>
    <property type="project" value="UniProtKB-KW"/>
</dbReference>